<keyword evidence="9 11" id="KW-0704">Schiff base</keyword>
<comment type="similarity">
    <text evidence="4 11 12">Belongs to the transaldolase family. Type 1 subfamily.</text>
</comment>
<proteinExistence type="inferred from homology"/>
<comment type="catalytic activity">
    <reaction evidence="10 11 12">
        <text>D-sedoheptulose 7-phosphate + D-glyceraldehyde 3-phosphate = D-erythrose 4-phosphate + beta-D-fructose 6-phosphate</text>
        <dbReference type="Rhea" id="RHEA:17053"/>
        <dbReference type="ChEBI" id="CHEBI:16897"/>
        <dbReference type="ChEBI" id="CHEBI:57483"/>
        <dbReference type="ChEBI" id="CHEBI:57634"/>
        <dbReference type="ChEBI" id="CHEBI:59776"/>
        <dbReference type="EC" id="2.2.1.2"/>
    </reaction>
</comment>
<evidence type="ECO:0000256" key="9">
    <source>
        <dbReference type="ARBA" id="ARBA00023270"/>
    </source>
</evidence>
<dbReference type="HAMAP" id="MF_00492">
    <property type="entry name" value="Transaldolase_1"/>
    <property type="match status" value="1"/>
</dbReference>
<accession>A9FC23</accession>
<evidence type="ECO:0000256" key="1">
    <source>
        <dbReference type="ARBA" id="ARBA00003518"/>
    </source>
</evidence>
<evidence type="ECO:0000256" key="5">
    <source>
        <dbReference type="ARBA" id="ARBA00013151"/>
    </source>
</evidence>
<dbReference type="KEGG" id="scl:sce1460"/>
<evidence type="ECO:0000256" key="4">
    <source>
        <dbReference type="ARBA" id="ARBA00008012"/>
    </source>
</evidence>
<dbReference type="InterPro" id="IPR001585">
    <property type="entry name" value="TAL/FSA"/>
</dbReference>
<dbReference type="InterPro" id="IPR004730">
    <property type="entry name" value="Transaldolase_1"/>
</dbReference>
<dbReference type="PROSITE" id="PS00958">
    <property type="entry name" value="TRANSALDOLASE_2"/>
    <property type="match status" value="1"/>
</dbReference>
<dbReference type="GO" id="GO:0004801">
    <property type="term" value="F:transaldolase activity"/>
    <property type="evidence" value="ECO:0007669"/>
    <property type="project" value="UniProtKB-UniRule"/>
</dbReference>
<evidence type="ECO:0000256" key="2">
    <source>
        <dbReference type="ARBA" id="ARBA00004496"/>
    </source>
</evidence>
<dbReference type="PROSITE" id="PS01054">
    <property type="entry name" value="TRANSALDOLASE_1"/>
    <property type="match status" value="1"/>
</dbReference>
<dbReference type="AlphaFoldDB" id="A9FC23"/>
<dbReference type="NCBIfam" id="TIGR00874">
    <property type="entry name" value="talAB"/>
    <property type="match status" value="1"/>
</dbReference>
<dbReference type="CDD" id="cd00957">
    <property type="entry name" value="Transaldolase_TalAB"/>
    <property type="match status" value="1"/>
</dbReference>
<dbReference type="Pfam" id="PF00923">
    <property type="entry name" value="TAL_FSA"/>
    <property type="match status" value="1"/>
</dbReference>
<keyword evidence="8 11" id="KW-0570">Pentose shunt</keyword>
<dbReference type="GO" id="GO:0005737">
    <property type="term" value="C:cytoplasm"/>
    <property type="evidence" value="ECO:0007669"/>
    <property type="project" value="UniProtKB-SubCell"/>
</dbReference>
<evidence type="ECO:0000256" key="12">
    <source>
        <dbReference type="RuleBase" id="RU004155"/>
    </source>
</evidence>
<dbReference type="FunFam" id="3.20.20.70:FF:000002">
    <property type="entry name" value="Transaldolase"/>
    <property type="match status" value="1"/>
</dbReference>
<dbReference type="Gene3D" id="3.20.20.70">
    <property type="entry name" value="Aldolase class I"/>
    <property type="match status" value="1"/>
</dbReference>
<name>A9FC23_SORC5</name>
<evidence type="ECO:0000256" key="3">
    <source>
        <dbReference type="ARBA" id="ARBA00004857"/>
    </source>
</evidence>
<evidence type="ECO:0000256" key="7">
    <source>
        <dbReference type="ARBA" id="ARBA00022679"/>
    </source>
</evidence>
<gene>
    <name evidence="13" type="primary">tal1</name>
    <name evidence="11" type="synonym">tal</name>
    <name evidence="13" type="ordered locus">sce1460</name>
</gene>
<dbReference type="PANTHER" id="PTHR10683">
    <property type="entry name" value="TRANSALDOLASE"/>
    <property type="match status" value="1"/>
</dbReference>
<dbReference type="PANTHER" id="PTHR10683:SF18">
    <property type="entry name" value="TRANSALDOLASE"/>
    <property type="match status" value="1"/>
</dbReference>
<sequence length="332" mass="36146">MPPMDQNLLERLKAYTVVVADTGDINSIEKFRPQDATTNPSLITAAAQMPEYADIVSGALAWGQKEAGRGKGPDDVVGLAFERLAVDFGLRILKIIPGRVSTEVDARLSFDTQATIEKGRSIVRLYEEAGVSRKRVLIKIASTWEGIRAAEVLEKEGIHCNLTLLFGLHQAIACAEAGVTLISPFVGRILDWYLKDTGRTSYAPAEDPGVVSVTKIYNYYKKHGYKTEVMGASFRNIDEIKELAGCDLLTISPKLLSELASARGDLPRKLDPDAARALQIAKIPMDEAAFRAMHAADRMASDKLSEGIDGFAKALASLEVLLRERLQQGAAS</sequence>
<dbReference type="InterPro" id="IPR018225">
    <property type="entry name" value="Transaldolase_AS"/>
</dbReference>
<dbReference type="eggNOG" id="COG0176">
    <property type="taxonomic scope" value="Bacteria"/>
</dbReference>
<evidence type="ECO:0000256" key="11">
    <source>
        <dbReference type="HAMAP-Rule" id="MF_00492"/>
    </source>
</evidence>
<dbReference type="UniPathway" id="UPA00115">
    <property type="reaction ID" value="UER00414"/>
</dbReference>
<evidence type="ECO:0000313" key="14">
    <source>
        <dbReference type="Proteomes" id="UP000002139"/>
    </source>
</evidence>
<dbReference type="STRING" id="448385.sce1460"/>
<evidence type="ECO:0000256" key="6">
    <source>
        <dbReference type="ARBA" id="ARBA00022490"/>
    </source>
</evidence>
<comment type="function">
    <text evidence="1 11 12">Transaldolase is important for the balance of metabolites in the pentose-phosphate pathway.</text>
</comment>
<dbReference type="InterPro" id="IPR013785">
    <property type="entry name" value="Aldolase_TIM"/>
</dbReference>
<protein>
    <recommendedName>
        <fullName evidence="5 11">Transaldolase</fullName>
        <ecNumber evidence="5 11">2.2.1.2</ecNumber>
    </recommendedName>
</protein>
<keyword evidence="6 11" id="KW-0963">Cytoplasm</keyword>
<dbReference type="EC" id="2.2.1.2" evidence="5 11"/>
<evidence type="ECO:0000313" key="13">
    <source>
        <dbReference type="EMBL" id="CAN91618.1"/>
    </source>
</evidence>
<dbReference type="GO" id="GO:0005975">
    <property type="term" value="P:carbohydrate metabolic process"/>
    <property type="evidence" value="ECO:0007669"/>
    <property type="project" value="InterPro"/>
</dbReference>
<dbReference type="NCBIfam" id="NF008965">
    <property type="entry name" value="PRK12309.1"/>
    <property type="match status" value="1"/>
</dbReference>
<evidence type="ECO:0000256" key="10">
    <source>
        <dbReference type="ARBA" id="ARBA00048810"/>
    </source>
</evidence>
<organism evidence="13 14">
    <name type="scientific">Sorangium cellulosum (strain So ce56)</name>
    <name type="common">Polyangium cellulosum (strain So ce56)</name>
    <dbReference type="NCBI Taxonomy" id="448385"/>
    <lineage>
        <taxon>Bacteria</taxon>
        <taxon>Pseudomonadati</taxon>
        <taxon>Myxococcota</taxon>
        <taxon>Polyangia</taxon>
        <taxon>Polyangiales</taxon>
        <taxon>Polyangiaceae</taxon>
        <taxon>Sorangium</taxon>
    </lineage>
</organism>
<dbReference type="Proteomes" id="UP000002139">
    <property type="component" value="Chromosome"/>
</dbReference>
<keyword evidence="7 11" id="KW-0808">Transferase</keyword>
<dbReference type="HOGENOM" id="CLU_047470_0_1_7"/>
<comment type="pathway">
    <text evidence="3 11 12">Carbohydrate degradation; pentose phosphate pathway; D-glyceraldehyde 3-phosphate and beta-D-fructose 6-phosphate from D-ribose 5-phosphate and D-xylulose 5-phosphate (non-oxidative stage): step 2/3.</text>
</comment>
<dbReference type="GO" id="GO:0006098">
    <property type="term" value="P:pentose-phosphate shunt"/>
    <property type="evidence" value="ECO:0007669"/>
    <property type="project" value="UniProtKB-UniRule"/>
</dbReference>
<keyword evidence="14" id="KW-1185">Reference proteome</keyword>
<reference evidence="13 14" key="1">
    <citation type="journal article" date="2007" name="Nat. Biotechnol.">
        <title>Complete genome sequence of the myxobacterium Sorangium cellulosum.</title>
        <authorList>
            <person name="Schneiker S."/>
            <person name="Perlova O."/>
            <person name="Kaiser O."/>
            <person name="Gerth K."/>
            <person name="Alici A."/>
            <person name="Altmeyer M.O."/>
            <person name="Bartels D."/>
            <person name="Bekel T."/>
            <person name="Beyer S."/>
            <person name="Bode E."/>
            <person name="Bode H.B."/>
            <person name="Bolten C.J."/>
            <person name="Choudhuri J.V."/>
            <person name="Doss S."/>
            <person name="Elnakady Y.A."/>
            <person name="Frank B."/>
            <person name="Gaigalat L."/>
            <person name="Goesmann A."/>
            <person name="Groeger C."/>
            <person name="Gross F."/>
            <person name="Jelsbak L."/>
            <person name="Jelsbak L."/>
            <person name="Kalinowski J."/>
            <person name="Kegler C."/>
            <person name="Knauber T."/>
            <person name="Konietzny S."/>
            <person name="Kopp M."/>
            <person name="Krause L."/>
            <person name="Krug D."/>
            <person name="Linke B."/>
            <person name="Mahmud T."/>
            <person name="Martinez-Arias R."/>
            <person name="McHardy A.C."/>
            <person name="Merai M."/>
            <person name="Meyer F."/>
            <person name="Mormann S."/>
            <person name="Munoz-Dorado J."/>
            <person name="Perez J."/>
            <person name="Pradella S."/>
            <person name="Rachid S."/>
            <person name="Raddatz G."/>
            <person name="Rosenau F."/>
            <person name="Rueckert C."/>
            <person name="Sasse F."/>
            <person name="Scharfe M."/>
            <person name="Schuster S.C."/>
            <person name="Suen G."/>
            <person name="Treuner-Lange A."/>
            <person name="Velicer G.J."/>
            <person name="Vorholter F.-J."/>
            <person name="Weissman K.J."/>
            <person name="Welch R.D."/>
            <person name="Wenzel S.C."/>
            <person name="Whitworth D.E."/>
            <person name="Wilhelm S."/>
            <person name="Wittmann C."/>
            <person name="Bloecker H."/>
            <person name="Puehler A."/>
            <person name="Mueller R."/>
        </authorList>
    </citation>
    <scope>NUCLEOTIDE SEQUENCE [LARGE SCALE GENOMIC DNA]</scope>
    <source>
        <strain evidence="14">So ce56</strain>
    </source>
</reference>
<comment type="subcellular location">
    <subcellularLocation>
        <location evidence="2 11">Cytoplasm</location>
    </subcellularLocation>
</comment>
<evidence type="ECO:0000256" key="8">
    <source>
        <dbReference type="ARBA" id="ARBA00023126"/>
    </source>
</evidence>
<feature type="active site" description="Schiff-base intermediate with substrate" evidence="11">
    <location>
        <position position="139"/>
    </location>
</feature>
<dbReference type="SUPFAM" id="SSF51569">
    <property type="entry name" value="Aldolase"/>
    <property type="match status" value="1"/>
</dbReference>
<dbReference type="EMBL" id="AM746676">
    <property type="protein sequence ID" value="CAN91618.1"/>
    <property type="molecule type" value="Genomic_DNA"/>
</dbReference>